<dbReference type="AlphaFoldDB" id="A0A964UX45"/>
<protein>
    <submittedName>
        <fullName evidence="1">Uncharacterized protein</fullName>
    </submittedName>
</protein>
<sequence length="238" mass="25958">MAQLGQIRTGTAAADTVRARMRELGDRPPAHEVTDGLTDGLTDGVGVFHRLYLAVTEQAEQSALPDLRPASPLELRCAERYLAVVDAVRNGRRPAASWRPVFQYRRHPGVRPLQFALAGINAHVGHDLALAVVDTCHALDCEPADLEGEFDRVGALLGTLEERIHEDLLPGGPDLLLIADPLAHLLGGWNLERARDAAWSTARVLFGLRQLPDLAEEFTQRTDAGVGLVGHCLLTPWR</sequence>
<dbReference type="Pfam" id="PF19458">
    <property type="entry name" value="DUF5995"/>
    <property type="match status" value="1"/>
</dbReference>
<keyword evidence="2" id="KW-1185">Reference proteome</keyword>
<comment type="caution">
    <text evidence="1">The sequence shown here is derived from an EMBL/GenBank/DDBJ whole genome shotgun (WGS) entry which is preliminary data.</text>
</comment>
<evidence type="ECO:0000313" key="1">
    <source>
        <dbReference type="EMBL" id="NBE55910.1"/>
    </source>
</evidence>
<dbReference type="RefSeq" id="WP_161704096.1">
    <property type="nucleotide sequence ID" value="NZ_JAAAHS010000388.1"/>
</dbReference>
<reference evidence="1" key="1">
    <citation type="submission" date="2020-01" db="EMBL/GenBank/DDBJ databases">
        <title>Whole-genome analyses of novel actinobacteria.</title>
        <authorList>
            <person name="Sahin N."/>
        </authorList>
    </citation>
    <scope>NUCLEOTIDE SEQUENCE</scope>
    <source>
        <strain evidence="1">YC537</strain>
    </source>
</reference>
<organism evidence="1 2">
    <name type="scientific">Streptomyces boluensis</name>
    <dbReference type="NCBI Taxonomy" id="1775135"/>
    <lineage>
        <taxon>Bacteria</taxon>
        <taxon>Bacillati</taxon>
        <taxon>Actinomycetota</taxon>
        <taxon>Actinomycetes</taxon>
        <taxon>Kitasatosporales</taxon>
        <taxon>Streptomycetaceae</taxon>
        <taxon>Streptomyces</taxon>
    </lineage>
</organism>
<name>A0A964UX45_9ACTN</name>
<dbReference type="Proteomes" id="UP000598297">
    <property type="component" value="Unassembled WGS sequence"/>
</dbReference>
<dbReference type="InterPro" id="IPR046037">
    <property type="entry name" value="DUF5995"/>
</dbReference>
<accession>A0A964UX45</accession>
<evidence type="ECO:0000313" key="2">
    <source>
        <dbReference type="Proteomes" id="UP000598297"/>
    </source>
</evidence>
<proteinExistence type="predicted"/>
<dbReference type="EMBL" id="JAAAHS010000388">
    <property type="protein sequence ID" value="NBE55910.1"/>
    <property type="molecule type" value="Genomic_DNA"/>
</dbReference>
<dbReference type="OrthoDB" id="583431at2"/>
<gene>
    <name evidence="1" type="ORF">GUY60_31640</name>
</gene>